<dbReference type="RefSeq" id="WP_143856679.1">
    <property type="nucleotide sequence ID" value="NZ_CP041730.1"/>
</dbReference>
<dbReference type="Pfam" id="PF10084">
    <property type="entry name" value="DUF2322"/>
    <property type="match status" value="1"/>
</dbReference>
<evidence type="ECO:0000313" key="2">
    <source>
        <dbReference type="EMBL" id="QDQ25754.1"/>
    </source>
</evidence>
<dbReference type="Pfam" id="PF00857">
    <property type="entry name" value="Isochorismatase"/>
    <property type="match status" value="1"/>
</dbReference>
<dbReference type="CDD" id="cd01012">
    <property type="entry name" value="YcaC_related"/>
    <property type="match status" value="1"/>
</dbReference>
<dbReference type="InterPro" id="IPR016755">
    <property type="entry name" value="UCP019302"/>
</dbReference>
<organism evidence="2 3">
    <name type="scientific">Chitinimonas arctica</name>
    <dbReference type="NCBI Taxonomy" id="2594795"/>
    <lineage>
        <taxon>Bacteria</taxon>
        <taxon>Pseudomonadati</taxon>
        <taxon>Pseudomonadota</taxon>
        <taxon>Betaproteobacteria</taxon>
        <taxon>Neisseriales</taxon>
        <taxon>Chitinibacteraceae</taxon>
        <taxon>Chitinimonas</taxon>
    </lineage>
</organism>
<dbReference type="PANTHER" id="PTHR14119">
    <property type="entry name" value="HYDROLASE"/>
    <property type="match status" value="1"/>
</dbReference>
<accession>A0A516SC84</accession>
<dbReference type="SUPFAM" id="SSF52499">
    <property type="entry name" value="Isochorismatase-like hydrolases"/>
    <property type="match status" value="1"/>
</dbReference>
<evidence type="ECO:0000313" key="3">
    <source>
        <dbReference type="Proteomes" id="UP000317550"/>
    </source>
</evidence>
<evidence type="ECO:0000259" key="1">
    <source>
        <dbReference type="Pfam" id="PF00857"/>
    </source>
</evidence>
<dbReference type="OrthoDB" id="9796958at2"/>
<dbReference type="InterPro" id="IPR036380">
    <property type="entry name" value="Isochorismatase-like_sf"/>
</dbReference>
<dbReference type="Proteomes" id="UP000317550">
    <property type="component" value="Chromosome"/>
</dbReference>
<dbReference type="AlphaFoldDB" id="A0A516SC84"/>
<sequence>MLMRAEDCSLLVVDVQEKLIAAIHDAPRLLASMRWLLDAAKLNGVPVVFSEQYPQGLGATLGLLKSAAPDAPVVDKTLFSCVAADCLRNTPVEARSQVLICGIEAHVCVLQTALELQAQGKQVFLVSDAIGARGREDKAAALARAAAAGVVIVTREMALFEWLRDSRAPKFREASKNLLQQAPCLPFQDALAVLPRIDHLAGMQLWREGKLEAIIENRPGQAGSLAVYHALFRDFGAITPKAARLGQWLYCEHADDARKHPGKHPNIDRLFSLEVMGGGYGVRLMMPS</sequence>
<feature type="domain" description="Isochorismatase-like" evidence="1">
    <location>
        <begin position="10"/>
        <end position="156"/>
    </location>
</feature>
<protein>
    <submittedName>
        <fullName evidence="2">Isochorismatase family protein</fullName>
    </submittedName>
</protein>
<reference evidence="3" key="1">
    <citation type="submission" date="2019-07" db="EMBL/GenBank/DDBJ databases">
        <title>Chitinimonas sp. nov., isolated from Ny-Alesund, arctica soil.</title>
        <authorList>
            <person name="Xu Q."/>
            <person name="Peng F."/>
        </authorList>
    </citation>
    <scope>NUCLEOTIDE SEQUENCE [LARGE SCALE GENOMIC DNA]</scope>
    <source>
        <strain evidence="3">R3-44</strain>
    </source>
</reference>
<dbReference type="PANTHER" id="PTHR14119:SF3">
    <property type="entry name" value="ISOCHORISMATASE DOMAIN-CONTAINING PROTEIN 2"/>
    <property type="match status" value="1"/>
</dbReference>
<dbReference type="InterPro" id="IPR050993">
    <property type="entry name" value="Isochorismatase_domain"/>
</dbReference>
<gene>
    <name evidence="2" type="ORF">FNU76_04985</name>
</gene>
<dbReference type="KEGG" id="cari:FNU76_04985"/>
<dbReference type="Gene3D" id="3.40.50.850">
    <property type="entry name" value="Isochorismatase-like"/>
    <property type="match status" value="1"/>
</dbReference>
<dbReference type="EMBL" id="CP041730">
    <property type="protein sequence ID" value="QDQ25754.1"/>
    <property type="molecule type" value="Genomic_DNA"/>
</dbReference>
<name>A0A516SC84_9NEIS</name>
<proteinExistence type="predicted"/>
<keyword evidence="3" id="KW-1185">Reference proteome</keyword>
<dbReference type="InterPro" id="IPR000868">
    <property type="entry name" value="Isochorismatase-like_dom"/>
</dbReference>